<feature type="domain" description="C2HC/C3H-type" evidence="7">
    <location>
        <begin position="317"/>
        <end position="346"/>
    </location>
</feature>
<evidence type="ECO:0000313" key="9">
    <source>
        <dbReference type="Proteomes" id="UP000039865"/>
    </source>
</evidence>
<feature type="region of interest" description="Disordered" evidence="6">
    <location>
        <begin position="1"/>
        <end position="93"/>
    </location>
</feature>
<dbReference type="InterPro" id="IPR026319">
    <property type="entry name" value="ZC2HC1A/B-like"/>
</dbReference>
<dbReference type="OrthoDB" id="449446at2759"/>
<gene>
    <name evidence="8" type="primary">Contig13052.g13920</name>
    <name evidence="8" type="ORF">STYLEM_13233</name>
</gene>
<dbReference type="AlphaFoldDB" id="A0A078AQF0"/>
<dbReference type="Gene3D" id="3.30.160.60">
    <property type="entry name" value="Classic Zinc Finger"/>
    <property type="match status" value="1"/>
</dbReference>
<evidence type="ECO:0000313" key="8">
    <source>
        <dbReference type="EMBL" id="CDW84176.1"/>
    </source>
</evidence>
<feature type="region of interest" description="Disordered" evidence="6">
    <location>
        <begin position="366"/>
        <end position="451"/>
    </location>
</feature>
<reference evidence="8 9" key="1">
    <citation type="submission" date="2014-06" db="EMBL/GenBank/DDBJ databases">
        <authorList>
            <person name="Swart Estienne"/>
        </authorList>
    </citation>
    <scope>NUCLEOTIDE SEQUENCE [LARGE SCALE GENOMIC DNA]</scope>
    <source>
        <strain evidence="8 9">130c</strain>
    </source>
</reference>
<accession>A0A078AQF0</accession>
<dbReference type="GO" id="GO:0008270">
    <property type="term" value="F:zinc ion binding"/>
    <property type="evidence" value="ECO:0007669"/>
    <property type="project" value="UniProtKB-KW"/>
</dbReference>
<dbReference type="Proteomes" id="UP000039865">
    <property type="component" value="Unassembled WGS sequence"/>
</dbReference>
<organism evidence="8 9">
    <name type="scientific">Stylonychia lemnae</name>
    <name type="common">Ciliate</name>
    <dbReference type="NCBI Taxonomy" id="5949"/>
    <lineage>
        <taxon>Eukaryota</taxon>
        <taxon>Sar</taxon>
        <taxon>Alveolata</taxon>
        <taxon>Ciliophora</taxon>
        <taxon>Intramacronucleata</taxon>
        <taxon>Spirotrichea</taxon>
        <taxon>Stichotrichia</taxon>
        <taxon>Sporadotrichida</taxon>
        <taxon>Oxytrichidae</taxon>
        <taxon>Stylonychinae</taxon>
        <taxon>Stylonychia</taxon>
    </lineage>
</organism>
<dbReference type="PANTHER" id="PTHR13555">
    <property type="entry name" value="C2H2 ZINC FINGER CGI-62-RELATED"/>
    <property type="match status" value="1"/>
</dbReference>
<evidence type="ECO:0000259" key="7">
    <source>
        <dbReference type="PROSITE" id="PS52027"/>
    </source>
</evidence>
<protein>
    <recommendedName>
        <fullName evidence="7">C2HC/C3H-type domain-containing protein</fullName>
    </recommendedName>
</protein>
<sequence>MRRNSSNIASSQAAEWAEKKKQQLEKAKQLREERKGSQIRSQPQDDFIGQGNQFGGNRIGTANLGQQNPHQFGNQAQNSRAQPQKQNNYQRQENHEQDFGFNNQQQVRQTIGQGIGYAAQKSNLQQLNKHGGPMKAQAMNFNEDIQQQQYDRMTSAQNQRQSQAVSKLGQGVQSRVSNQNNGMGYQQYDNNQGRVVQPQQNNRPPVSSNFQQKPLVSQQQKMQRPPSSNLGVRGQNQMNYYEEESKKINQPNQDLKKRPQSGIPQKRPPSASTNNQGFGYQQQNSYRDEVSKQPVSKPAAKVRGPPAMAFAQPKDMHLNECPSCGRSFNDEAYAKHSKICKKVFQSKRKVFNSQAKRMISNEQKQMLVRQKKQEQVKPDNQRRAQQPLGPAPKWKSQSEQFRQAMRAARGVNPQPNLYQGQGYGQGAGRGGGGQRGYAQPPPQQQYDDRKQCPYCQRKFSEVAADRHIPHCKTKTMDVNKRVGGNARGNSQIGGGKGANRR</sequence>
<evidence type="ECO:0000256" key="4">
    <source>
        <dbReference type="ARBA" id="ARBA00022833"/>
    </source>
</evidence>
<evidence type="ECO:0000256" key="3">
    <source>
        <dbReference type="ARBA" id="ARBA00022771"/>
    </source>
</evidence>
<feature type="compositionally biased region" description="Gly residues" evidence="6">
    <location>
        <begin position="421"/>
        <end position="435"/>
    </location>
</feature>
<keyword evidence="2" id="KW-0677">Repeat</keyword>
<dbReference type="PROSITE" id="PS52027">
    <property type="entry name" value="ZF_C2HC_C3H"/>
    <property type="match status" value="2"/>
</dbReference>
<dbReference type="InterPro" id="IPR049899">
    <property type="entry name" value="Znf_C2HC_C3H"/>
</dbReference>
<proteinExistence type="predicted"/>
<dbReference type="EMBL" id="CCKQ01012545">
    <property type="protein sequence ID" value="CDW84176.1"/>
    <property type="molecule type" value="Genomic_DNA"/>
</dbReference>
<feature type="compositionally biased region" description="Basic and acidic residues" evidence="6">
    <location>
        <begin position="16"/>
        <end position="36"/>
    </location>
</feature>
<feature type="region of interest" description="Disordered" evidence="6">
    <location>
        <begin position="475"/>
        <end position="501"/>
    </location>
</feature>
<evidence type="ECO:0000256" key="1">
    <source>
        <dbReference type="ARBA" id="ARBA00022723"/>
    </source>
</evidence>
<feature type="compositionally biased region" description="Basic and acidic residues" evidence="6">
    <location>
        <begin position="371"/>
        <end position="382"/>
    </location>
</feature>
<feature type="compositionally biased region" description="Polar residues" evidence="6">
    <location>
        <begin position="63"/>
        <end position="91"/>
    </location>
</feature>
<keyword evidence="9" id="KW-1185">Reference proteome</keyword>
<evidence type="ECO:0000256" key="2">
    <source>
        <dbReference type="ARBA" id="ARBA00022737"/>
    </source>
</evidence>
<feature type="region of interest" description="Disordered" evidence="6">
    <location>
        <begin position="151"/>
        <end position="234"/>
    </location>
</feature>
<keyword evidence="4" id="KW-0862">Zinc</keyword>
<feature type="domain" description="C2HC/C3H-type" evidence="7">
    <location>
        <begin position="448"/>
        <end position="477"/>
    </location>
</feature>
<keyword evidence="1" id="KW-0479">Metal-binding</keyword>
<evidence type="ECO:0000256" key="6">
    <source>
        <dbReference type="SAM" id="MobiDB-lite"/>
    </source>
</evidence>
<dbReference type="OMA" id="MIRIQDQ"/>
<keyword evidence="3 5" id="KW-0863">Zinc-finger</keyword>
<feature type="compositionally biased region" description="Polar residues" evidence="6">
    <location>
        <begin position="270"/>
        <end position="285"/>
    </location>
</feature>
<feature type="compositionally biased region" description="Gly residues" evidence="6">
    <location>
        <begin position="491"/>
        <end position="501"/>
    </location>
</feature>
<dbReference type="PANTHER" id="PTHR13555:SF36">
    <property type="entry name" value="ZINC FINGER C2HC DOMAIN-CONTAINING PROTEIN 1B"/>
    <property type="match status" value="1"/>
</dbReference>
<evidence type="ECO:0000256" key="5">
    <source>
        <dbReference type="PROSITE-ProRule" id="PRU01371"/>
    </source>
</evidence>
<feature type="region of interest" description="Disordered" evidence="6">
    <location>
        <begin position="246"/>
        <end position="302"/>
    </location>
</feature>
<dbReference type="Pfam" id="PF13913">
    <property type="entry name" value="zf-C2HC_2"/>
    <property type="match status" value="2"/>
</dbReference>
<name>A0A078AQF0_STYLE</name>
<dbReference type="InParanoid" id="A0A078AQF0"/>